<evidence type="ECO:0000259" key="9">
    <source>
        <dbReference type="Pfam" id="PF01343"/>
    </source>
</evidence>
<evidence type="ECO:0000256" key="8">
    <source>
        <dbReference type="SAM" id="SignalP"/>
    </source>
</evidence>
<evidence type="ECO:0000256" key="6">
    <source>
        <dbReference type="ARBA" id="ARBA00023136"/>
    </source>
</evidence>
<keyword evidence="5" id="KW-0720">Serine protease</keyword>
<dbReference type="CDD" id="cd07023">
    <property type="entry name" value="S49_Sppa_N_C"/>
    <property type="match status" value="1"/>
</dbReference>
<evidence type="ECO:0000256" key="2">
    <source>
        <dbReference type="ARBA" id="ARBA00008683"/>
    </source>
</evidence>
<dbReference type="EMBL" id="DSVQ01000019">
    <property type="protein sequence ID" value="HGT40933.1"/>
    <property type="molecule type" value="Genomic_DNA"/>
</dbReference>
<evidence type="ECO:0000256" key="1">
    <source>
        <dbReference type="ARBA" id="ARBA00004370"/>
    </source>
</evidence>
<dbReference type="CDD" id="cd07018">
    <property type="entry name" value="S49_SppA_67K_type"/>
    <property type="match status" value="1"/>
</dbReference>
<protein>
    <submittedName>
        <fullName evidence="10">Signal peptide peptidase SppA</fullName>
    </submittedName>
</protein>
<comment type="similarity">
    <text evidence="2">Belongs to the peptidase S49 family.</text>
</comment>
<dbReference type="Gene3D" id="6.20.330.10">
    <property type="match status" value="2"/>
</dbReference>
<dbReference type="GO" id="GO:0006465">
    <property type="term" value="P:signal peptide processing"/>
    <property type="evidence" value="ECO:0007669"/>
    <property type="project" value="InterPro"/>
</dbReference>
<evidence type="ECO:0000256" key="3">
    <source>
        <dbReference type="ARBA" id="ARBA00022670"/>
    </source>
</evidence>
<keyword evidence="4" id="KW-0378">Hydrolase</keyword>
<dbReference type="InterPro" id="IPR047272">
    <property type="entry name" value="S49_SppA_C"/>
</dbReference>
<dbReference type="NCBIfam" id="TIGR00705">
    <property type="entry name" value="SppA_67K"/>
    <property type="match status" value="1"/>
</dbReference>
<dbReference type="GO" id="GO:0016020">
    <property type="term" value="C:membrane"/>
    <property type="evidence" value="ECO:0007669"/>
    <property type="project" value="UniProtKB-SubCell"/>
</dbReference>
<reference evidence="10" key="1">
    <citation type="journal article" date="2020" name="mSystems">
        <title>Genome- and Community-Level Interaction Insights into Carbon Utilization and Element Cycling Functions of Hydrothermarchaeota in Hydrothermal Sediment.</title>
        <authorList>
            <person name="Zhou Z."/>
            <person name="Liu Y."/>
            <person name="Xu W."/>
            <person name="Pan J."/>
            <person name="Luo Z.H."/>
            <person name="Li M."/>
        </authorList>
    </citation>
    <scope>NUCLEOTIDE SEQUENCE [LARGE SCALE GENOMIC DNA]</scope>
    <source>
        <strain evidence="10">SpSt-508</strain>
    </source>
</reference>
<accession>A0A7C4LN17</accession>
<evidence type="ECO:0000256" key="4">
    <source>
        <dbReference type="ARBA" id="ARBA00022801"/>
    </source>
</evidence>
<dbReference type="InterPro" id="IPR047217">
    <property type="entry name" value="S49_SppA_67K_type_N"/>
</dbReference>
<gene>
    <name evidence="10" type="primary">sppA</name>
    <name evidence="10" type="ORF">ENS64_16940</name>
</gene>
<name>A0A7C4LN17_9PLAN</name>
<evidence type="ECO:0000256" key="7">
    <source>
        <dbReference type="PIRSR" id="PIRSR001217-1"/>
    </source>
</evidence>
<comment type="subcellular location">
    <subcellularLocation>
        <location evidence="1">Membrane</location>
    </subcellularLocation>
</comment>
<dbReference type="InterPro" id="IPR029045">
    <property type="entry name" value="ClpP/crotonase-like_dom_sf"/>
</dbReference>
<comment type="caution">
    <text evidence="10">The sequence shown here is derived from an EMBL/GenBank/DDBJ whole genome shotgun (WGS) entry which is preliminary data.</text>
</comment>
<dbReference type="PANTHER" id="PTHR33209">
    <property type="entry name" value="PROTEASE 4"/>
    <property type="match status" value="1"/>
</dbReference>
<keyword evidence="8" id="KW-0732">Signal</keyword>
<keyword evidence="6" id="KW-0472">Membrane</keyword>
<dbReference type="SUPFAM" id="SSF52096">
    <property type="entry name" value="ClpP/crotonase"/>
    <property type="match status" value="2"/>
</dbReference>
<dbReference type="Gene3D" id="3.90.226.10">
    <property type="entry name" value="2-enoyl-CoA Hydratase, Chain A, domain 1"/>
    <property type="match status" value="2"/>
</dbReference>
<dbReference type="InterPro" id="IPR002142">
    <property type="entry name" value="Peptidase_S49"/>
</dbReference>
<dbReference type="PIRSF" id="PIRSF001217">
    <property type="entry name" value="Protease_4_SppA"/>
    <property type="match status" value="1"/>
</dbReference>
<dbReference type="PANTHER" id="PTHR33209:SF1">
    <property type="entry name" value="PEPTIDASE S49 DOMAIN-CONTAINING PROTEIN"/>
    <property type="match status" value="1"/>
</dbReference>
<dbReference type="Pfam" id="PF01343">
    <property type="entry name" value="Peptidase_S49"/>
    <property type="match status" value="2"/>
</dbReference>
<sequence>MSRRWLALLLYAGTCGLVPANPFGVGVPAAFCDEPANANAVAENKLDKKRVNYAHIELKGSFPEGAALPGLFGDVEETLPGILARLRKAAEDDRLHGAIIHINGPRVGWGKVHELRQAIARLRRQGKKTFAWLESGSLSDYLIACSCEQVVVPESGMLMLPGLRAEVTFYKKLFDWLEIQPQMLRVGEYKSAAEPFTRTEMSEEFREELQELLDGFYEQAVSQIADSRRLSPEQVRAAIDVGLLTAAQARDRGLVDHVAYEDQITRLIQGGQDHLQVRITKGYGKQRVDTDFSGLNGFLKLMNLLMGVEEPERRSNAPKIAVISAVGPIITGASQADLFGEGTVGSSTMIKAIRQARDDDTVKAIVLRVDSPGGSALASDLIWHELKTVQKPVVVSMGDVAASGGYYIAMGADRIFAEPGTITGSIGVVGGKLALERFMAKFGITHSIVQRGKNSGVLSVTTPFTADEQAVLQGLLDEIYRQFTTKAAEGRRMDMDRLEKLARGRIYTGQKAQALGLVDELGTLDDAVAYAQTAAGIAPDVKLERLQLPKPVNPFEALFGSPDTETRSARTLLRRLPETLQEPLQHLSVIDVLAREPVLTILPFQLRIR</sequence>
<keyword evidence="3" id="KW-0645">Protease</keyword>
<feature type="active site" description="Nucleophile" evidence="7">
    <location>
        <position position="403"/>
    </location>
</feature>
<feature type="domain" description="Peptidase S49" evidence="9">
    <location>
        <begin position="387"/>
        <end position="536"/>
    </location>
</feature>
<dbReference type="InterPro" id="IPR004634">
    <property type="entry name" value="Pept_S49_pIV"/>
</dbReference>
<dbReference type="GO" id="GO:0008236">
    <property type="term" value="F:serine-type peptidase activity"/>
    <property type="evidence" value="ECO:0007669"/>
    <property type="project" value="UniProtKB-KW"/>
</dbReference>
<dbReference type="AlphaFoldDB" id="A0A7C4LN17"/>
<organism evidence="10">
    <name type="scientific">Schlesneria paludicola</name>
    <dbReference type="NCBI Taxonomy" id="360056"/>
    <lineage>
        <taxon>Bacteria</taxon>
        <taxon>Pseudomonadati</taxon>
        <taxon>Planctomycetota</taxon>
        <taxon>Planctomycetia</taxon>
        <taxon>Planctomycetales</taxon>
        <taxon>Planctomycetaceae</taxon>
        <taxon>Schlesneria</taxon>
    </lineage>
</organism>
<feature type="active site" description="Proton donor/acceptor" evidence="7">
    <location>
        <position position="190"/>
    </location>
</feature>
<proteinExistence type="inferred from homology"/>
<evidence type="ECO:0000313" key="10">
    <source>
        <dbReference type="EMBL" id="HGT40933.1"/>
    </source>
</evidence>
<feature type="chain" id="PRO_5027648119" evidence="8">
    <location>
        <begin position="21"/>
        <end position="609"/>
    </location>
</feature>
<dbReference type="NCBIfam" id="TIGR00706">
    <property type="entry name" value="SppA_dom"/>
    <property type="match status" value="1"/>
</dbReference>
<dbReference type="InterPro" id="IPR004635">
    <property type="entry name" value="Pept_S49_SppA"/>
</dbReference>
<feature type="signal peptide" evidence="8">
    <location>
        <begin position="1"/>
        <end position="20"/>
    </location>
</feature>
<evidence type="ECO:0000256" key="5">
    <source>
        <dbReference type="ARBA" id="ARBA00022825"/>
    </source>
</evidence>
<feature type="domain" description="Peptidase S49" evidence="9">
    <location>
        <begin position="122"/>
        <end position="266"/>
    </location>
</feature>